<evidence type="ECO:0000313" key="2">
    <source>
        <dbReference type="EMBL" id="QIV86507.1"/>
    </source>
</evidence>
<reference evidence="2 3" key="1">
    <citation type="submission" date="2018-09" db="EMBL/GenBank/DDBJ databases">
        <title>Glutamicibacter mishrai S5-52T (LMG 29155T = KCTC 39846T).</title>
        <authorList>
            <person name="Das S.K."/>
        </authorList>
    </citation>
    <scope>NUCLEOTIDE SEQUENCE [LARGE SCALE GENOMIC DNA]</scope>
    <source>
        <strain evidence="2 3">S5-52</strain>
    </source>
</reference>
<dbReference type="Pfam" id="PF00480">
    <property type="entry name" value="ROK"/>
    <property type="match status" value="1"/>
</dbReference>
<dbReference type="RefSeq" id="WP_022876033.1">
    <property type="nucleotide sequence ID" value="NZ_CP032549.1"/>
</dbReference>
<dbReference type="AlphaFoldDB" id="A0A6H0SKJ9"/>
<organism evidence="2 3">
    <name type="scientific">Glutamicibacter mishrai</name>
    <dbReference type="NCBI Taxonomy" id="1775880"/>
    <lineage>
        <taxon>Bacteria</taxon>
        <taxon>Bacillati</taxon>
        <taxon>Actinomycetota</taxon>
        <taxon>Actinomycetes</taxon>
        <taxon>Micrococcales</taxon>
        <taxon>Micrococcaceae</taxon>
        <taxon>Glutamicibacter</taxon>
    </lineage>
</organism>
<keyword evidence="3" id="KW-1185">Reference proteome</keyword>
<dbReference type="InterPro" id="IPR043129">
    <property type="entry name" value="ATPase_NBD"/>
</dbReference>
<sequence>MATSAASASKSQFAAIGLDMGGSSIKYALVGTDGQLVESTLNKATTPEGAHPDAVAEVMAQIIRDLQEATGEDLAGIPAGVTVPGIVIDGVVHSAANIDKAWIGLDATAMLSKVLDREVHVLNDADAAGVAEVYAGAGSKDGVPLKGSTLLLTLGTGIGSAFFRDGVLFPNVEFGHLEIDGFDAESKAAARVMREEDLSWDEYIARLQRYLSHVEFLCSPDLIVIGGAISEDHEHFLPKLDLRAKLVPAEFNNAAGVLGAAQRAMHPGN</sequence>
<name>A0A6H0SKJ9_9MICC</name>
<evidence type="ECO:0000313" key="3">
    <source>
        <dbReference type="Proteomes" id="UP000502331"/>
    </source>
</evidence>
<dbReference type="PANTHER" id="PTHR18964">
    <property type="entry name" value="ROK (REPRESSOR, ORF, KINASE) FAMILY"/>
    <property type="match status" value="1"/>
</dbReference>
<dbReference type="EMBL" id="CP032549">
    <property type="protein sequence ID" value="QIV86507.1"/>
    <property type="molecule type" value="Genomic_DNA"/>
</dbReference>
<protein>
    <submittedName>
        <fullName evidence="2">ROK family protein</fullName>
    </submittedName>
</protein>
<dbReference type="Proteomes" id="UP000502331">
    <property type="component" value="Chromosome"/>
</dbReference>
<dbReference type="CDD" id="cd24058">
    <property type="entry name" value="ASKHA_NBD_ROK_PPGK"/>
    <property type="match status" value="1"/>
</dbReference>
<dbReference type="PANTHER" id="PTHR18964:SF146">
    <property type="entry name" value="POLYPHOSPHATE GLUCOKINASE"/>
    <property type="match status" value="1"/>
</dbReference>
<proteinExistence type="inferred from homology"/>
<comment type="similarity">
    <text evidence="1">Belongs to the ROK (NagC/XylR) family.</text>
</comment>
<accession>A0A6H0SKJ9</accession>
<dbReference type="NCBIfam" id="NF045942">
    <property type="entry name" value="PolPhglucPhase"/>
    <property type="match status" value="1"/>
</dbReference>
<dbReference type="SUPFAM" id="SSF53067">
    <property type="entry name" value="Actin-like ATPase domain"/>
    <property type="match status" value="1"/>
</dbReference>
<evidence type="ECO:0000256" key="1">
    <source>
        <dbReference type="ARBA" id="ARBA00006479"/>
    </source>
</evidence>
<dbReference type="Gene3D" id="3.30.420.40">
    <property type="match status" value="2"/>
</dbReference>
<gene>
    <name evidence="2" type="ORF">D3791_04815</name>
</gene>
<dbReference type="InterPro" id="IPR000600">
    <property type="entry name" value="ROK"/>
</dbReference>